<sequence length="132" mass="15099">YIKIKSNKNINFHLLEHEYLREKKRYAATTLFSRCLKHGNKGRTIRAGIVAALTILLDYISNLDMKAVIVKTNTLLAFIDILQAQPLLSLYKRDTERLVSVDSVQLCPLMDLSNIGNRGRQKESYIFVRASS</sequence>
<proteinExistence type="predicted"/>
<feature type="non-terminal residue" evidence="2">
    <location>
        <position position="1"/>
    </location>
</feature>
<dbReference type="Proteomes" id="UP000824890">
    <property type="component" value="Unassembled WGS sequence"/>
</dbReference>
<reference evidence="2 3" key="1">
    <citation type="submission" date="2021-05" db="EMBL/GenBank/DDBJ databases">
        <title>Genome Assembly of Synthetic Allotetraploid Brassica napus Reveals Homoeologous Exchanges between Subgenomes.</title>
        <authorList>
            <person name="Davis J.T."/>
        </authorList>
    </citation>
    <scope>NUCLEOTIDE SEQUENCE [LARGE SCALE GENOMIC DNA]</scope>
    <source>
        <strain evidence="3">cv. Da-Ae</strain>
        <tissue evidence="2">Seedling</tissue>
    </source>
</reference>
<protein>
    <submittedName>
        <fullName evidence="2">Uncharacterized protein</fullName>
    </submittedName>
</protein>
<name>A0ABQ8D913_BRANA</name>
<gene>
    <name evidence="2" type="ORF">HID58_017509</name>
    <name evidence="1" type="ORF">HID58_021570</name>
</gene>
<evidence type="ECO:0000313" key="2">
    <source>
        <dbReference type="EMBL" id="KAH0925253.1"/>
    </source>
</evidence>
<evidence type="ECO:0000313" key="1">
    <source>
        <dbReference type="EMBL" id="KAH0921552.1"/>
    </source>
</evidence>
<evidence type="ECO:0000313" key="3">
    <source>
        <dbReference type="Proteomes" id="UP000824890"/>
    </source>
</evidence>
<keyword evidence="3" id="KW-1185">Reference proteome</keyword>
<comment type="caution">
    <text evidence="2">The sequence shown here is derived from an EMBL/GenBank/DDBJ whole genome shotgun (WGS) entry which is preliminary data.</text>
</comment>
<dbReference type="EMBL" id="JAGKQM010000006">
    <property type="protein sequence ID" value="KAH0921552.1"/>
    <property type="molecule type" value="Genomic_DNA"/>
</dbReference>
<accession>A0ABQ8D913</accession>
<dbReference type="EMBL" id="JAGKQM010000005">
    <property type="protein sequence ID" value="KAH0925253.1"/>
    <property type="molecule type" value="Genomic_DNA"/>
</dbReference>
<organism evidence="2 3">
    <name type="scientific">Brassica napus</name>
    <name type="common">Rape</name>
    <dbReference type="NCBI Taxonomy" id="3708"/>
    <lineage>
        <taxon>Eukaryota</taxon>
        <taxon>Viridiplantae</taxon>
        <taxon>Streptophyta</taxon>
        <taxon>Embryophyta</taxon>
        <taxon>Tracheophyta</taxon>
        <taxon>Spermatophyta</taxon>
        <taxon>Magnoliopsida</taxon>
        <taxon>eudicotyledons</taxon>
        <taxon>Gunneridae</taxon>
        <taxon>Pentapetalae</taxon>
        <taxon>rosids</taxon>
        <taxon>malvids</taxon>
        <taxon>Brassicales</taxon>
        <taxon>Brassicaceae</taxon>
        <taxon>Brassiceae</taxon>
        <taxon>Brassica</taxon>
    </lineage>
</organism>